<dbReference type="Proteomes" id="UP000557509">
    <property type="component" value="Unassembled WGS sequence"/>
</dbReference>
<organism evidence="13 14">
    <name type="scientific">Toxoplasma gondii</name>
    <dbReference type="NCBI Taxonomy" id="5811"/>
    <lineage>
        <taxon>Eukaryota</taxon>
        <taxon>Sar</taxon>
        <taxon>Alveolata</taxon>
        <taxon>Apicomplexa</taxon>
        <taxon>Conoidasida</taxon>
        <taxon>Coccidia</taxon>
        <taxon>Eucoccidiorida</taxon>
        <taxon>Eimeriorina</taxon>
        <taxon>Sarcocystidae</taxon>
        <taxon>Toxoplasma</taxon>
    </lineage>
</organism>
<evidence type="ECO:0000256" key="2">
    <source>
        <dbReference type="ARBA" id="ARBA00005189"/>
    </source>
</evidence>
<keyword evidence="9" id="KW-1208">Phospholipid metabolism</keyword>
<keyword evidence="5" id="KW-0210">Decarboxylase</keyword>
<evidence type="ECO:0000256" key="10">
    <source>
        <dbReference type="ARBA" id="ARBA00023317"/>
    </source>
</evidence>
<dbReference type="EC" id="4.1.1.65" evidence="3"/>
<evidence type="ECO:0000256" key="7">
    <source>
        <dbReference type="ARBA" id="ARBA00023209"/>
    </source>
</evidence>
<sequence>MAKVMRLIIFVCVALVAISVPAASSVQSQQERIRPGFRQQLPSSIRPFSAFRRRGQEASDSVVYLNIVYLRLVGTRQCATGELTVVVHGKALNNATLGDVQTSLTRTFASSLKEPSSTLAIRRWSWKDPLFLMLTLNRRAVRTGTGLPRSTPLYQVAKQRLFVFVRKPTPTSSCRRAALDPRPLYGVPKVGVQDKYTLHVSMDVLGMSLREPLEHQEEEPGPASVSTYAAAQAILDGASSFGIGAFGSAKPNLKQISMYASGAELEKQVYTPTTSQLALFLPSKTFFGVEVTSVSDGTFRIPVSASRLVPFSAMSYMCTGSQTHKLTQTGMNVLEKRVHGKENPPSEGAEVLLNLLAARKPVNGVFEQDPTVVLLQLWRTPEGSESWQETPLMWEFPDTLEAIEDAGEYRSGILSSIAANTRIIGKMAGWLASRSFSRRFIRTLIRLNNIDLEEAFSMSDKDRRHSAADFRSVQEFFTRPINYHVYRDMDPRASIMAPADSLIQNIYTIRPDFKGEISHPIIPQVKSTSFNLREFLYGARQVPPLQLQSPSNRLFVSILYLAPSDYHRVHSPADWRVTSQTYIPGCTPSVSRRNLEAGDLLHRYERTALIGHWDPEKNGQQLFFSVTMVAAMFVGGLRLSWEEEPLGASMRLGRCTRYTESYEKQVDVELCASQEIGAFRFGSTVVMIFEAPEDFDMTSVGQCSHVAAGQPAGYLGQGRERPLQERCNAFRGNFESPFHFWKHLQKTSSVDDILKQNTLAPRAWRQEPGRVWAEVLRATERGLLYGFALSHYLLKRWATENGNLGELVLGQPEVLRQNINGSDSVIREGFRCFAAKDKKQIRLQMSGRQSQVSLTATVTPDEQFLFQHPFYGCVGDEKLGKLVRGIDATWILLPERAVLLTLKVSTGSKQEDGRVLRVATTKIEVQTEPCQGGWEESRVGTTSTTCAIPLAKLFYAKPDYIVLRPFEIVNTGLHGCAENHGKSWRRIRNSVVIPFPWSP</sequence>
<dbReference type="GO" id="GO:0004609">
    <property type="term" value="F:phosphatidylserine decarboxylase activity"/>
    <property type="evidence" value="ECO:0007669"/>
    <property type="project" value="UniProtKB-EC"/>
</dbReference>
<dbReference type="GO" id="GO:0005739">
    <property type="term" value="C:mitochondrion"/>
    <property type="evidence" value="ECO:0007669"/>
    <property type="project" value="TreeGrafter"/>
</dbReference>
<evidence type="ECO:0000256" key="11">
    <source>
        <dbReference type="ARBA" id="ARBA00024326"/>
    </source>
</evidence>
<dbReference type="EMBL" id="JAAUHK010000194">
    <property type="protein sequence ID" value="KAF4642328.1"/>
    <property type="molecule type" value="Genomic_DNA"/>
</dbReference>
<dbReference type="PANTHER" id="PTHR10067:SF6">
    <property type="entry name" value="PHOSPHATIDYLSERINE DECARBOXYLASE PROENZYME, MITOCHONDRIAL"/>
    <property type="match status" value="1"/>
</dbReference>
<evidence type="ECO:0000256" key="6">
    <source>
        <dbReference type="ARBA" id="ARBA00023098"/>
    </source>
</evidence>
<keyword evidence="8" id="KW-0456">Lyase</keyword>
<evidence type="ECO:0000313" key="14">
    <source>
        <dbReference type="Proteomes" id="UP000557509"/>
    </source>
</evidence>
<comment type="cofactor">
    <cofactor evidence="1">
        <name>pyruvate</name>
        <dbReference type="ChEBI" id="CHEBI:15361"/>
    </cofactor>
</comment>
<gene>
    <name evidence="13" type="ORF">TGRH88_081430</name>
</gene>
<proteinExistence type="predicted"/>
<name>A0A7J6K5C5_TOXGO</name>
<reference evidence="13 14" key="1">
    <citation type="submission" date="2020-03" db="EMBL/GenBank/DDBJ databases">
        <title>Genome sequence of Toxoplasma gondii RH-88 strain.</title>
        <authorList>
            <person name="Lorenzi H.A."/>
            <person name="Venepally P."/>
            <person name="Rozenberg A."/>
            <person name="Sibley D."/>
        </authorList>
    </citation>
    <scope>NUCLEOTIDE SEQUENCE [LARGE SCALE GENOMIC DNA]</scope>
    <source>
        <strain evidence="13 14">RH-88</strain>
    </source>
</reference>
<evidence type="ECO:0000256" key="5">
    <source>
        <dbReference type="ARBA" id="ARBA00022793"/>
    </source>
</evidence>
<evidence type="ECO:0000256" key="3">
    <source>
        <dbReference type="ARBA" id="ARBA00012243"/>
    </source>
</evidence>
<dbReference type="VEuPathDB" id="ToxoDB:TGME49_269920"/>
<dbReference type="PANTHER" id="PTHR10067">
    <property type="entry name" value="PHOSPHATIDYLSERINE DECARBOXYLASE"/>
    <property type="match status" value="1"/>
</dbReference>
<dbReference type="UniPathway" id="UPA00558"/>
<keyword evidence="10" id="KW-0670">Pyruvate</keyword>
<evidence type="ECO:0000313" key="13">
    <source>
        <dbReference type="EMBL" id="KAF4642328.1"/>
    </source>
</evidence>
<protein>
    <recommendedName>
        <fullName evidence="3">phosphatidylserine decarboxylase</fullName>
        <ecNumber evidence="3">4.1.1.65</ecNumber>
    </recommendedName>
</protein>
<feature type="signal peptide" evidence="12">
    <location>
        <begin position="1"/>
        <end position="25"/>
    </location>
</feature>
<dbReference type="NCBIfam" id="TIGR00163">
    <property type="entry name" value="PS_decarb"/>
    <property type="match status" value="1"/>
</dbReference>
<evidence type="ECO:0000256" key="12">
    <source>
        <dbReference type="SAM" id="SignalP"/>
    </source>
</evidence>
<feature type="chain" id="PRO_5029779694" description="phosphatidylserine decarboxylase" evidence="12">
    <location>
        <begin position="26"/>
        <end position="999"/>
    </location>
</feature>
<keyword evidence="12" id="KW-0732">Signal</keyword>
<evidence type="ECO:0000256" key="8">
    <source>
        <dbReference type="ARBA" id="ARBA00023239"/>
    </source>
</evidence>
<keyword evidence="6" id="KW-0443">Lipid metabolism</keyword>
<comment type="pathway">
    <text evidence="11">Phospholipid metabolism; phosphatidylethanolamine biosynthesis.</text>
</comment>
<dbReference type="Pfam" id="PF02666">
    <property type="entry name" value="PS_Dcarbxylase"/>
    <property type="match status" value="1"/>
</dbReference>
<dbReference type="InterPro" id="IPR003817">
    <property type="entry name" value="PS_Dcarbxylase"/>
</dbReference>
<evidence type="ECO:0000256" key="9">
    <source>
        <dbReference type="ARBA" id="ARBA00023264"/>
    </source>
</evidence>
<dbReference type="GO" id="GO:0006646">
    <property type="term" value="P:phosphatidylethanolamine biosynthetic process"/>
    <property type="evidence" value="ECO:0007669"/>
    <property type="project" value="UniProtKB-UniPathway"/>
</dbReference>
<comment type="caution">
    <text evidence="13">The sequence shown here is derived from an EMBL/GenBank/DDBJ whole genome shotgun (WGS) entry which is preliminary data.</text>
</comment>
<dbReference type="InterPro" id="IPR033177">
    <property type="entry name" value="PSD-B"/>
</dbReference>
<comment type="pathway">
    <text evidence="2">Lipid metabolism.</text>
</comment>
<keyword evidence="4" id="KW-0444">Lipid biosynthesis</keyword>
<evidence type="ECO:0000256" key="1">
    <source>
        <dbReference type="ARBA" id="ARBA00001928"/>
    </source>
</evidence>
<dbReference type="AlphaFoldDB" id="A0A7J6K5C5"/>
<accession>A0A7J6K5C5</accession>
<keyword evidence="14" id="KW-1185">Reference proteome</keyword>
<evidence type="ECO:0000256" key="4">
    <source>
        <dbReference type="ARBA" id="ARBA00022516"/>
    </source>
</evidence>
<keyword evidence="7" id="KW-0594">Phospholipid biosynthesis</keyword>